<gene>
    <name evidence="2" type="ORF">GCM10010387_30840</name>
</gene>
<evidence type="ECO:0000256" key="1">
    <source>
        <dbReference type="SAM" id="MobiDB-lite"/>
    </source>
</evidence>
<evidence type="ECO:0000313" key="2">
    <source>
        <dbReference type="EMBL" id="GGZ34675.1"/>
    </source>
</evidence>
<evidence type="ECO:0000313" key="3">
    <source>
        <dbReference type="Proteomes" id="UP000630936"/>
    </source>
</evidence>
<protein>
    <submittedName>
        <fullName evidence="2">Uncharacterized protein</fullName>
    </submittedName>
</protein>
<dbReference type="Proteomes" id="UP000630936">
    <property type="component" value="Unassembled WGS sequence"/>
</dbReference>
<proteinExistence type="predicted"/>
<comment type="caution">
    <text evidence="2">The sequence shown here is derived from an EMBL/GenBank/DDBJ whole genome shotgun (WGS) entry which is preliminary data.</text>
</comment>
<accession>A0A918UUS9</accession>
<dbReference type="EMBL" id="BMWG01000008">
    <property type="protein sequence ID" value="GGZ34675.1"/>
    <property type="molecule type" value="Genomic_DNA"/>
</dbReference>
<sequence length="77" mass="8203">MPVPARPAWKNSYPSDPGVEGHNVRILVKVSLAGRPEAGDDAVNIGFLPSPLGRRPGPYRYESAHSGGSRPQERIGG</sequence>
<reference evidence="2" key="1">
    <citation type="journal article" date="2014" name="Int. J. Syst. Evol. Microbiol.">
        <title>Complete genome sequence of Corynebacterium casei LMG S-19264T (=DSM 44701T), isolated from a smear-ripened cheese.</title>
        <authorList>
            <consortium name="US DOE Joint Genome Institute (JGI-PGF)"/>
            <person name="Walter F."/>
            <person name="Albersmeier A."/>
            <person name="Kalinowski J."/>
            <person name="Ruckert C."/>
        </authorList>
    </citation>
    <scope>NUCLEOTIDE SEQUENCE</scope>
    <source>
        <strain evidence="2">JCM 4988</strain>
    </source>
</reference>
<keyword evidence="3" id="KW-1185">Reference proteome</keyword>
<reference evidence="2" key="2">
    <citation type="submission" date="2020-09" db="EMBL/GenBank/DDBJ databases">
        <authorList>
            <person name="Sun Q."/>
            <person name="Ohkuma M."/>
        </authorList>
    </citation>
    <scope>NUCLEOTIDE SEQUENCE</scope>
    <source>
        <strain evidence="2">JCM 4988</strain>
    </source>
</reference>
<dbReference type="AlphaFoldDB" id="A0A918UUS9"/>
<feature type="region of interest" description="Disordered" evidence="1">
    <location>
        <begin position="49"/>
        <end position="77"/>
    </location>
</feature>
<name>A0A918UUS9_9ACTN</name>
<organism evidence="2 3">
    <name type="scientific">Streptomyces inusitatus</name>
    <dbReference type="NCBI Taxonomy" id="68221"/>
    <lineage>
        <taxon>Bacteria</taxon>
        <taxon>Bacillati</taxon>
        <taxon>Actinomycetota</taxon>
        <taxon>Actinomycetes</taxon>
        <taxon>Kitasatosporales</taxon>
        <taxon>Streptomycetaceae</taxon>
        <taxon>Streptomyces</taxon>
    </lineage>
</organism>